<evidence type="ECO:0000259" key="3">
    <source>
        <dbReference type="PROSITE" id="PS51043"/>
    </source>
</evidence>
<feature type="domain" description="DDHD" evidence="3">
    <location>
        <begin position="882"/>
        <end position="1080"/>
    </location>
</feature>
<protein>
    <recommendedName>
        <fullName evidence="3">DDHD domain-containing protein</fullName>
    </recommendedName>
</protein>
<name>A0ABD1XLF4_9MARC</name>
<comment type="caution">
    <text evidence="4">The sequence shown here is derived from an EMBL/GenBank/DDBJ whole genome shotgun (WGS) entry which is preliminary data.</text>
</comment>
<dbReference type="EMBL" id="JBHFFA010000008">
    <property type="protein sequence ID" value="KAL2609785.1"/>
    <property type="molecule type" value="Genomic_DNA"/>
</dbReference>
<dbReference type="InterPro" id="IPR058055">
    <property type="entry name" value="PA-PLA1"/>
</dbReference>
<keyword evidence="1" id="KW-0175">Coiled coil</keyword>
<dbReference type="PANTHER" id="PTHR23509:SF10">
    <property type="entry name" value="LD21067P"/>
    <property type="match status" value="1"/>
</dbReference>
<feature type="region of interest" description="Disordered" evidence="2">
    <location>
        <begin position="1"/>
        <end position="79"/>
    </location>
</feature>
<evidence type="ECO:0000313" key="4">
    <source>
        <dbReference type="EMBL" id="KAL2609785.1"/>
    </source>
</evidence>
<gene>
    <name evidence="4" type="ORF">R1flu_028358</name>
</gene>
<accession>A0ABD1XLF4</accession>
<dbReference type="Pfam" id="PF02862">
    <property type="entry name" value="DDHD"/>
    <property type="match status" value="1"/>
</dbReference>
<evidence type="ECO:0000256" key="2">
    <source>
        <dbReference type="SAM" id="MobiDB-lite"/>
    </source>
</evidence>
<dbReference type="InterPro" id="IPR004177">
    <property type="entry name" value="DDHD_dom"/>
</dbReference>
<feature type="region of interest" description="Disordered" evidence="2">
    <location>
        <begin position="680"/>
        <end position="708"/>
    </location>
</feature>
<keyword evidence="5" id="KW-1185">Reference proteome</keyword>
<dbReference type="Proteomes" id="UP001605036">
    <property type="component" value="Unassembled WGS sequence"/>
</dbReference>
<dbReference type="SMART" id="SM01127">
    <property type="entry name" value="DDHD"/>
    <property type="match status" value="1"/>
</dbReference>
<proteinExistence type="predicted"/>
<feature type="compositionally biased region" description="Polar residues" evidence="2">
    <location>
        <begin position="42"/>
        <end position="57"/>
    </location>
</feature>
<reference evidence="4 5" key="1">
    <citation type="submission" date="2024-09" db="EMBL/GenBank/DDBJ databases">
        <title>Chromosome-scale assembly of Riccia fluitans.</title>
        <authorList>
            <person name="Paukszto L."/>
            <person name="Sawicki J."/>
            <person name="Karawczyk K."/>
            <person name="Piernik-Szablinska J."/>
            <person name="Szczecinska M."/>
            <person name="Mazdziarz M."/>
        </authorList>
    </citation>
    <scope>NUCLEOTIDE SEQUENCE [LARGE SCALE GENOMIC DNA]</scope>
    <source>
        <strain evidence="4">Rf_01</strain>
        <tissue evidence="4">Aerial parts of the thallus</tissue>
    </source>
</reference>
<evidence type="ECO:0000313" key="5">
    <source>
        <dbReference type="Proteomes" id="UP001605036"/>
    </source>
</evidence>
<dbReference type="PROSITE" id="PS51043">
    <property type="entry name" value="DDHD"/>
    <property type="match status" value="1"/>
</dbReference>
<feature type="compositionally biased region" description="Acidic residues" evidence="2">
    <location>
        <begin position="680"/>
        <end position="691"/>
    </location>
</feature>
<evidence type="ECO:0000256" key="1">
    <source>
        <dbReference type="SAM" id="Coils"/>
    </source>
</evidence>
<sequence>METMAVRVTAEATGSSGSVDPRQKFAEPQSPQSPRDKPPPLNRSSNSQKTEFGTPNASYEHPHGAYTTPDLPNSLKSRYPKDNPFYPTFKNSISFTFPSPSKPPPPELSYSVSSPALPYCPEGAVVSLLTGKYRPRTRSPSDGADVRWYYCKIPLGPHEKAASVPALEVVGKGEYFRFSFSDSSTLEAAFLQREEELVTAWWKEYAESRDGPSNTPAASTSTAYRQVGVTVEAEKPRKAAYSDPNRYRSSRSFEGPYDEDESVGVIVKGGLYEVYLHQRRCSPVYWRRDHRRVLRGHWFALKGGLDWLPVREDIAEQLEIAYESKVWRRRRYQPSGLFAARVDLHGATEGLHALFTGEDDTWEAWLCVDASRISFVLGLRTSDVRLRRGFLLPQSAQPTQDEIRQRKEEEMDDYACKVPVRHVVFMVHGIGQRLEKANLVDDVKTFRHTVDMLAEQHLTQYQRNTQRVLFIPCQWRRGLKLGGEQAVDDCTLEGVRALRTMLSATVHDVLYYMSPVYCQDIIDSVSHSLNRLYGKFIKRNPNYDGKVSIYGHSLGSVLSYDILCHQRDLVSSFPIMDVRPEADDTIEEGVEGSDEVTSEDDRSMSRGTSNTVEDSMNIEAANWGGSGAPINEVNLEDSESTAQVTCGPEGNSLETEEKSGETLLFSPATHEVLSVYTDSDAPEISEPDEENSSEKGEIPGEGTLGGVAQDVETNVDRETDVSHKTTVQSRDTRVTVPTENLSEDVELNGYASRHQSLDASTSGLSDVCESEKTELEALREEVKLLRERLASLTVEQTHVNELRSFPSVSWQDTIDGQEENIKGDALSGGVFACSSNNPSEDEEASRGPSEANDYSEEAEPSRLGPKSTSKKHFTPYISYTKLDFKVDTFYAVGSPLGVFLSLRNIRLGIGEGQDYWNDDSIEEEMPCVRQMLNIFHPYDPVAYRIEPLVCREFVEKRPTFIPYHKGGKRLHIGMQEFGEEMSARSRAIVDSLSSVGSRVASAFSSGAADKNVEENSETKTKEKTYGTLMMERLTGGPEGRMDYMLQDATFEHQYISVMSSHTAYWHDLDTALFILRHLYKDIPEQPRTDNTELPGPVSEDLNESRQSNAAAVTKAQDDSDPDDLPLTFSGRKGVTSMVDDAKNVKPGFIVQG</sequence>
<feature type="compositionally biased region" description="Acidic residues" evidence="2">
    <location>
        <begin position="583"/>
        <end position="598"/>
    </location>
</feature>
<dbReference type="PANTHER" id="PTHR23509">
    <property type="entry name" value="PA-PL1 PHOSPHOLIPASE FAMILY"/>
    <property type="match status" value="1"/>
</dbReference>
<feature type="region of interest" description="Disordered" evidence="2">
    <location>
        <begin position="1084"/>
        <end position="1131"/>
    </location>
</feature>
<feature type="region of interest" description="Disordered" evidence="2">
    <location>
        <begin position="582"/>
        <end position="610"/>
    </location>
</feature>
<dbReference type="AlphaFoldDB" id="A0ABD1XLF4"/>
<organism evidence="4 5">
    <name type="scientific">Riccia fluitans</name>
    <dbReference type="NCBI Taxonomy" id="41844"/>
    <lineage>
        <taxon>Eukaryota</taxon>
        <taxon>Viridiplantae</taxon>
        <taxon>Streptophyta</taxon>
        <taxon>Embryophyta</taxon>
        <taxon>Marchantiophyta</taxon>
        <taxon>Marchantiopsida</taxon>
        <taxon>Marchantiidae</taxon>
        <taxon>Marchantiales</taxon>
        <taxon>Ricciaceae</taxon>
        <taxon>Riccia</taxon>
    </lineage>
</organism>
<feature type="region of interest" description="Disordered" evidence="2">
    <location>
        <begin position="827"/>
        <end position="870"/>
    </location>
</feature>
<feature type="coiled-coil region" evidence="1">
    <location>
        <begin position="768"/>
        <end position="795"/>
    </location>
</feature>